<keyword evidence="2" id="KW-1185">Reference proteome</keyword>
<comment type="caution">
    <text evidence="1">The sequence shown here is derived from an EMBL/GenBank/DDBJ whole genome shotgun (WGS) entry which is preliminary data.</text>
</comment>
<sequence>MKEIAEEFSRAFNIQLDNSIYRCFTDIKNRPDPKGKFLNGLSENLDENINDGFD</sequence>
<organism evidence="1 2">
    <name type="scientific">Flavobacterium gawalongense</name>
    <dbReference type="NCBI Taxonomy" id="2594432"/>
    <lineage>
        <taxon>Bacteria</taxon>
        <taxon>Pseudomonadati</taxon>
        <taxon>Bacteroidota</taxon>
        <taxon>Flavobacteriia</taxon>
        <taxon>Flavobacteriales</taxon>
        <taxon>Flavobacteriaceae</taxon>
        <taxon>Flavobacterium</taxon>
    </lineage>
</organism>
<reference evidence="1 2" key="1">
    <citation type="submission" date="2019-07" db="EMBL/GenBank/DDBJ databases">
        <title>Novel species of Flavobacterium.</title>
        <authorList>
            <person name="Liu Q."/>
            <person name="Xin Y.-H."/>
        </authorList>
    </citation>
    <scope>NUCLEOTIDE SEQUENCE [LARGE SCALE GENOMIC DNA]</scope>
    <source>
        <strain evidence="1 2">GSP39</strain>
    </source>
</reference>
<evidence type="ECO:0000313" key="1">
    <source>
        <dbReference type="EMBL" id="TRX09943.1"/>
    </source>
</evidence>
<dbReference type="InterPro" id="IPR018534">
    <property type="entry name" value="Tet_reg_excision_RteC"/>
</dbReference>
<dbReference type="Pfam" id="PF09357">
    <property type="entry name" value="RteC"/>
    <property type="match status" value="1"/>
</dbReference>
<proteinExistence type="predicted"/>
<dbReference type="Proteomes" id="UP000318528">
    <property type="component" value="Unassembled WGS sequence"/>
</dbReference>
<dbReference type="EMBL" id="VJZN01000002">
    <property type="protein sequence ID" value="TRX09943.1"/>
    <property type="molecule type" value="Genomic_DNA"/>
</dbReference>
<evidence type="ECO:0000313" key="2">
    <source>
        <dbReference type="Proteomes" id="UP000318528"/>
    </source>
</evidence>
<gene>
    <name evidence="1" type="ORF">FNW12_01790</name>
</gene>
<protein>
    <submittedName>
        <fullName evidence="1">Uncharacterized protein</fullName>
    </submittedName>
</protein>
<name>A0ABY3CQ13_9FLAO</name>
<accession>A0ABY3CQ13</accession>